<accession>A0A811V1E3</accession>
<dbReference type="EMBL" id="CAJHJT010000034">
    <property type="protein sequence ID" value="CAD7005299.1"/>
    <property type="molecule type" value="Genomic_DNA"/>
</dbReference>
<dbReference type="AlphaFoldDB" id="A0A811V1E3"/>
<protein>
    <submittedName>
        <fullName evidence="1">(Mediterranean fruit fly) hypothetical protein</fullName>
    </submittedName>
</protein>
<comment type="caution">
    <text evidence="1">The sequence shown here is derived from an EMBL/GenBank/DDBJ whole genome shotgun (WGS) entry which is preliminary data.</text>
</comment>
<proteinExistence type="predicted"/>
<reference evidence="1" key="1">
    <citation type="submission" date="2020-11" db="EMBL/GenBank/DDBJ databases">
        <authorList>
            <person name="Whitehead M."/>
        </authorList>
    </citation>
    <scope>NUCLEOTIDE SEQUENCE</scope>
    <source>
        <strain evidence="1">EGII</strain>
    </source>
</reference>
<gene>
    <name evidence="1" type="ORF">CCAP1982_LOCUS13656</name>
</gene>
<sequence length="182" mass="20201">MEGGKQEYKIQEAKDLQGFKTLTIACARTALTTIVIKIIRSYNNNNNKNNNLTHYHNSNDKNKNNNNAVMRTSKKLLGNGFTSINANLQNYYKLGLPRRIEMLMGGDCRTRKRNGEFLRLRVELTQTISTYNTYVHPAAAGTGAGGAGVVWTHCAVEWSGHKVSFYGAVNYCCSAALLISGF</sequence>
<evidence type="ECO:0000313" key="2">
    <source>
        <dbReference type="Proteomes" id="UP000606786"/>
    </source>
</evidence>
<keyword evidence="2" id="KW-1185">Reference proteome</keyword>
<evidence type="ECO:0000313" key="1">
    <source>
        <dbReference type="EMBL" id="CAD7005299.1"/>
    </source>
</evidence>
<organism evidence="1 2">
    <name type="scientific">Ceratitis capitata</name>
    <name type="common">Mediterranean fruit fly</name>
    <name type="synonym">Tephritis capitata</name>
    <dbReference type="NCBI Taxonomy" id="7213"/>
    <lineage>
        <taxon>Eukaryota</taxon>
        <taxon>Metazoa</taxon>
        <taxon>Ecdysozoa</taxon>
        <taxon>Arthropoda</taxon>
        <taxon>Hexapoda</taxon>
        <taxon>Insecta</taxon>
        <taxon>Pterygota</taxon>
        <taxon>Neoptera</taxon>
        <taxon>Endopterygota</taxon>
        <taxon>Diptera</taxon>
        <taxon>Brachycera</taxon>
        <taxon>Muscomorpha</taxon>
        <taxon>Tephritoidea</taxon>
        <taxon>Tephritidae</taxon>
        <taxon>Ceratitis</taxon>
        <taxon>Ceratitis</taxon>
    </lineage>
</organism>
<dbReference type="Proteomes" id="UP000606786">
    <property type="component" value="Unassembled WGS sequence"/>
</dbReference>
<name>A0A811V1E3_CERCA</name>